<evidence type="ECO:0000256" key="3">
    <source>
        <dbReference type="ARBA" id="ARBA00022714"/>
    </source>
</evidence>
<dbReference type="KEGG" id="mcau:MIT9_P0795"/>
<feature type="domain" description="Rieske" evidence="9">
    <location>
        <begin position="4"/>
        <end position="99"/>
    </location>
</feature>
<name>A0AAU9CTI5_9GAMM</name>
<dbReference type="EMBL" id="AP024714">
    <property type="protein sequence ID" value="BCX81217.1"/>
    <property type="molecule type" value="Genomic_DNA"/>
</dbReference>
<dbReference type="GO" id="GO:0005737">
    <property type="term" value="C:cytoplasm"/>
    <property type="evidence" value="ECO:0007669"/>
    <property type="project" value="TreeGrafter"/>
</dbReference>
<dbReference type="PROSITE" id="PS51296">
    <property type="entry name" value="RIESKE"/>
    <property type="match status" value="1"/>
</dbReference>
<dbReference type="CDD" id="cd03478">
    <property type="entry name" value="Rieske_AIFL_N"/>
    <property type="match status" value="1"/>
</dbReference>
<dbReference type="Gene3D" id="2.102.10.10">
    <property type="entry name" value="Rieske [2Fe-2S] iron-sulphur domain"/>
    <property type="match status" value="1"/>
</dbReference>
<dbReference type="SUPFAM" id="SSF51905">
    <property type="entry name" value="FAD/NAD(P)-binding domain"/>
    <property type="match status" value="2"/>
</dbReference>
<sequence length="504" mass="54299">MAEFKVAREADLAVGRMKQVQAGATAVLLLRLEDGFHALGALCPHYEAPLAAGTLCDGRIVCPWHHACFDARSGALLEPPGLDGLPVYPVRVDDGEVWVTIPEQSQSPPPSRRDPADSRLCVVIGGGCAGAYAVEVLRDHGFGGRIVWVTGAEFPPIDRPLLSKGYLSGEAPESWLPLRTPDFYAARDIEVVEASVTALAADARQATLSNGTALAYDAAILASGAVNRRPPIPGIDLGGVFFLRSRDDGEQLRQAAEAARRAVVVGAGFIGMEVAQSLRRRDIAVTVVAPETVPFERVLGPEIGAALHRLHEDHGVAFRLGRTVKAFEGDGRVERVSLDDGSELAADLVVVGVGVRPATDFVTGVSKADDGAVLVDAGLRAAEGLYAAGDLACFPDWRSGAPIRVEHWRVAAQHGRLAGANVAGAGLEYRGVPYFWTRQYNRTLQYFGHAADWDEIRYDGDPAGYDFIAYFVRDGQVHAVAGMERERELAELEERMRREGLWRP</sequence>
<dbReference type="PRINTS" id="PR00368">
    <property type="entry name" value="FADPNR"/>
</dbReference>
<evidence type="ECO:0000256" key="6">
    <source>
        <dbReference type="ARBA" id="ARBA00023002"/>
    </source>
</evidence>
<dbReference type="SUPFAM" id="SSF50022">
    <property type="entry name" value="ISP domain"/>
    <property type="match status" value="1"/>
</dbReference>
<evidence type="ECO:0000313" key="11">
    <source>
        <dbReference type="Proteomes" id="UP001321825"/>
    </source>
</evidence>
<evidence type="ECO:0000256" key="4">
    <source>
        <dbReference type="ARBA" id="ARBA00022723"/>
    </source>
</evidence>
<keyword evidence="3" id="KW-0001">2Fe-2S</keyword>
<dbReference type="RefSeq" id="WP_317706150.1">
    <property type="nucleotide sequence ID" value="NZ_AP024714.1"/>
</dbReference>
<gene>
    <name evidence="10" type="ORF">MIT9_P0795</name>
</gene>
<dbReference type="PRINTS" id="PR00411">
    <property type="entry name" value="PNDRDTASEI"/>
</dbReference>
<dbReference type="InterPro" id="IPR050446">
    <property type="entry name" value="FAD-oxidoreductase/Apoptosis"/>
</dbReference>
<reference evidence="11" key="1">
    <citation type="journal article" date="2024" name="Int. J. Syst. Evol. Microbiol.">
        <title>Methylomarinovum tepidoasis sp. nov., a moderately thermophilic methanotroph of the family Methylothermaceae isolated from a deep-sea hydrothermal field.</title>
        <authorList>
            <person name="Hirayama H."/>
            <person name="Takaki Y."/>
            <person name="Abe M."/>
            <person name="Miyazaki M."/>
            <person name="Uematsu K."/>
            <person name="Matsui Y."/>
            <person name="Takai K."/>
        </authorList>
    </citation>
    <scope>NUCLEOTIDE SEQUENCE [LARGE SCALE GENOMIC DNA]</scope>
    <source>
        <strain evidence="11">IT-9</strain>
    </source>
</reference>
<evidence type="ECO:0000256" key="7">
    <source>
        <dbReference type="ARBA" id="ARBA00023004"/>
    </source>
</evidence>
<dbReference type="SUPFAM" id="SSF55424">
    <property type="entry name" value="FAD/NAD-linked reductases, dimerisation (C-terminal) domain"/>
    <property type="match status" value="1"/>
</dbReference>
<protein>
    <submittedName>
        <fullName evidence="10">Apoptosis-inducing factor 3</fullName>
    </submittedName>
</protein>
<keyword evidence="4" id="KW-0479">Metal-binding</keyword>
<dbReference type="InterPro" id="IPR036922">
    <property type="entry name" value="Rieske_2Fe-2S_sf"/>
</dbReference>
<dbReference type="InterPro" id="IPR017941">
    <property type="entry name" value="Rieske_2Fe-2S"/>
</dbReference>
<dbReference type="InterPro" id="IPR036188">
    <property type="entry name" value="FAD/NAD-bd_sf"/>
</dbReference>
<dbReference type="GO" id="GO:0016651">
    <property type="term" value="F:oxidoreductase activity, acting on NAD(P)H"/>
    <property type="evidence" value="ECO:0007669"/>
    <property type="project" value="TreeGrafter"/>
</dbReference>
<keyword evidence="6" id="KW-0560">Oxidoreductase</keyword>
<dbReference type="Pfam" id="PF00355">
    <property type="entry name" value="Rieske"/>
    <property type="match status" value="1"/>
</dbReference>
<dbReference type="Pfam" id="PF07992">
    <property type="entry name" value="Pyr_redox_2"/>
    <property type="match status" value="1"/>
</dbReference>
<comment type="cofactor">
    <cofactor evidence="1">
        <name>FAD</name>
        <dbReference type="ChEBI" id="CHEBI:57692"/>
    </cofactor>
</comment>
<dbReference type="AlphaFoldDB" id="A0AAU9CTI5"/>
<dbReference type="PANTHER" id="PTHR43557:SF2">
    <property type="entry name" value="RIESKE DOMAIN-CONTAINING PROTEIN-RELATED"/>
    <property type="match status" value="1"/>
</dbReference>
<dbReference type="InterPro" id="IPR023753">
    <property type="entry name" value="FAD/NAD-binding_dom"/>
</dbReference>
<evidence type="ECO:0000259" key="9">
    <source>
        <dbReference type="PROSITE" id="PS51296"/>
    </source>
</evidence>
<keyword evidence="11" id="KW-1185">Reference proteome</keyword>
<proteinExistence type="predicted"/>
<dbReference type="InterPro" id="IPR028202">
    <property type="entry name" value="Reductase_C"/>
</dbReference>
<keyword evidence="2" id="KW-0285">Flavoprotein</keyword>
<organism evidence="10 11">
    <name type="scientific">Methylomarinovum caldicuralii</name>
    <dbReference type="NCBI Taxonomy" id="438856"/>
    <lineage>
        <taxon>Bacteria</taxon>
        <taxon>Pseudomonadati</taxon>
        <taxon>Pseudomonadota</taxon>
        <taxon>Gammaproteobacteria</taxon>
        <taxon>Methylococcales</taxon>
        <taxon>Methylothermaceae</taxon>
        <taxon>Methylomarinovum</taxon>
    </lineage>
</organism>
<keyword evidence="5" id="KW-0274">FAD</keyword>
<evidence type="ECO:0000256" key="5">
    <source>
        <dbReference type="ARBA" id="ARBA00022827"/>
    </source>
</evidence>
<dbReference type="GO" id="GO:0051537">
    <property type="term" value="F:2 iron, 2 sulfur cluster binding"/>
    <property type="evidence" value="ECO:0007669"/>
    <property type="project" value="UniProtKB-KW"/>
</dbReference>
<evidence type="ECO:0000256" key="1">
    <source>
        <dbReference type="ARBA" id="ARBA00001974"/>
    </source>
</evidence>
<dbReference type="InterPro" id="IPR016156">
    <property type="entry name" value="FAD/NAD-linked_Rdtase_dimer_sf"/>
</dbReference>
<keyword evidence="7" id="KW-0408">Iron</keyword>
<dbReference type="Proteomes" id="UP001321825">
    <property type="component" value="Chromosome"/>
</dbReference>
<dbReference type="Gene3D" id="3.50.50.60">
    <property type="entry name" value="FAD/NAD(P)-binding domain"/>
    <property type="match status" value="2"/>
</dbReference>
<keyword evidence="8" id="KW-0411">Iron-sulfur</keyword>
<dbReference type="Pfam" id="PF14759">
    <property type="entry name" value="Reductase_C"/>
    <property type="match status" value="1"/>
</dbReference>
<evidence type="ECO:0000256" key="8">
    <source>
        <dbReference type="ARBA" id="ARBA00023014"/>
    </source>
</evidence>
<dbReference type="PANTHER" id="PTHR43557">
    <property type="entry name" value="APOPTOSIS-INDUCING FACTOR 1"/>
    <property type="match status" value="1"/>
</dbReference>
<accession>A0AAU9CTI5</accession>
<evidence type="ECO:0000256" key="2">
    <source>
        <dbReference type="ARBA" id="ARBA00022630"/>
    </source>
</evidence>
<dbReference type="Gene3D" id="3.30.390.30">
    <property type="match status" value="1"/>
</dbReference>
<evidence type="ECO:0000313" key="10">
    <source>
        <dbReference type="EMBL" id="BCX81217.1"/>
    </source>
</evidence>
<dbReference type="GO" id="GO:0046872">
    <property type="term" value="F:metal ion binding"/>
    <property type="evidence" value="ECO:0007669"/>
    <property type="project" value="UniProtKB-KW"/>
</dbReference>